<keyword evidence="2" id="KW-0812">Transmembrane</keyword>
<sequence>MKKAEEQLLEYRKKKIPIEKPSENEEKEEEIENPPEPPKPRFSLFDSLAVDVLNIYPMRKWREFCAAHPFQCWVTTFCFWFTGQILMVHAEFGIVYFVISLFILMFLNLGVRKEGEMSAYSVFNPDCERLLGQLTGEHFERDLLLRRARDN</sequence>
<feature type="region of interest" description="Disordered" evidence="1">
    <location>
        <begin position="15"/>
        <end position="39"/>
    </location>
</feature>
<dbReference type="InterPro" id="IPR019387">
    <property type="entry name" value="SAYSvFN_dom"/>
</dbReference>
<proteinExistence type="predicted"/>
<feature type="compositionally biased region" description="Basic and acidic residues" evidence="1">
    <location>
        <begin position="15"/>
        <end position="24"/>
    </location>
</feature>
<organism evidence="4 5">
    <name type="scientific">Acrobeloides nanus</name>
    <dbReference type="NCBI Taxonomy" id="290746"/>
    <lineage>
        <taxon>Eukaryota</taxon>
        <taxon>Metazoa</taxon>
        <taxon>Ecdysozoa</taxon>
        <taxon>Nematoda</taxon>
        <taxon>Chromadorea</taxon>
        <taxon>Rhabditida</taxon>
        <taxon>Tylenchina</taxon>
        <taxon>Cephalobomorpha</taxon>
        <taxon>Cephaloboidea</taxon>
        <taxon>Cephalobidae</taxon>
        <taxon>Acrobeloides</taxon>
    </lineage>
</organism>
<evidence type="ECO:0000313" key="4">
    <source>
        <dbReference type="Proteomes" id="UP000887540"/>
    </source>
</evidence>
<evidence type="ECO:0000256" key="2">
    <source>
        <dbReference type="SAM" id="Phobius"/>
    </source>
</evidence>
<dbReference type="WBParaSite" id="ACRNAN_scaffold1555.g17984.t1">
    <property type="protein sequence ID" value="ACRNAN_scaffold1555.g17984.t1"/>
    <property type="gene ID" value="ACRNAN_scaffold1555.g17984"/>
</dbReference>
<keyword evidence="2" id="KW-0472">Membrane</keyword>
<feature type="transmembrane region" description="Helical" evidence="2">
    <location>
        <begin position="64"/>
        <end position="87"/>
    </location>
</feature>
<feature type="domain" description="SAYSvFN" evidence="3">
    <location>
        <begin position="77"/>
        <end position="143"/>
    </location>
</feature>
<dbReference type="PANTHER" id="PTHR13527:SF0">
    <property type="entry name" value="SAYSVFN DOMAIN-CONTAINING PROTEIN 1"/>
    <property type="match status" value="1"/>
</dbReference>
<name>A0A914CZ68_9BILA</name>
<keyword evidence="2" id="KW-1133">Transmembrane helix</keyword>
<dbReference type="InterPro" id="IPR039159">
    <property type="entry name" value="SAYSD1"/>
</dbReference>
<evidence type="ECO:0000256" key="1">
    <source>
        <dbReference type="SAM" id="MobiDB-lite"/>
    </source>
</evidence>
<evidence type="ECO:0000313" key="5">
    <source>
        <dbReference type="WBParaSite" id="ACRNAN_scaffold1555.g17984.t1"/>
    </source>
</evidence>
<feature type="transmembrane region" description="Helical" evidence="2">
    <location>
        <begin position="93"/>
        <end position="111"/>
    </location>
</feature>
<dbReference type="AlphaFoldDB" id="A0A914CZ68"/>
<keyword evidence="4" id="KW-1185">Reference proteome</keyword>
<dbReference type="Proteomes" id="UP000887540">
    <property type="component" value="Unplaced"/>
</dbReference>
<dbReference type="Pfam" id="PF10260">
    <property type="entry name" value="SAYSvFN"/>
    <property type="match status" value="1"/>
</dbReference>
<accession>A0A914CZ68</accession>
<evidence type="ECO:0000259" key="3">
    <source>
        <dbReference type="Pfam" id="PF10260"/>
    </source>
</evidence>
<protein>
    <submittedName>
        <fullName evidence="5">SAYSvFN domain-containing protein</fullName>
    </submittedName>
</protein>
<dbReference type="PANTHER" id="PTHR13527">
    <property type="entry name" value="SAYSVFN DOMAIN-CONTAINING PROTEIN 1"/>
    <property type="match status" value="1"/>
</dbReference>
<reference evidence="5" key="1">
    <citation type="submission" date="2022-11" db="UniProtKB">
        <authorList>
            <consortium name="WormBaseParasite"/>
        </authorList>
    </citation>
    <scope>IDENTIFICATION</scope>
</reference>